<evidence type="ECO:0000256" key="1">
    <source>
        <dbReference type="ARBA" id="ARBA00001946"/>
    </source>
</evidence>
<name>A0A432XE75_9GAMM</name>
<evidence type="ECO:0000256" key="2">
    <source>
        <dbReference type="ARBA" id="ARBA00022679"/>
    </source>
</evidence>
<keyword evidence="9" id="KW-0460">Magnesium</keyword>
<feature type="domain" description="Poly A polymerase head" evidence="12">
    <location>
        <begin position="3"/>
        <end position="122"/>
    </location>
</feature>
<dbReference type="SUPFAM" id="SSF81301">
    <property type="entry name" value="Nucleotidyltransferase"/>
    <property type="match status" value="1"/>
</dbReference>
<sequence length="378" mass="42530">MEIYLVGGAVRDELLNKPVHERDYVVVGSTVDNMLKLGFRQVGKDFPVFLHPQTGEEYALARTERKSAKGYTGFTVHATPDVTLEADLQRRDLTINAIAQSDSGELIDPYGGLNDIQARVLRHVSDAFIEDPLRVLRVARFAARFTGDGFTVAPETMTLMRTISASGELAELAAERVWRETEKALHTHHAHVFWQVIAEAKAWSPWFMLLTNKLNIAQLGEQLKRLPRHFKDEELAQMRWVLTCLALTPNEHEQLAQVLKLPNTYAKLAYSALQIGYSPTHKLSPQWFFNTISKADGWRRKTQFMQLVGVWQALGMAAGTAQALLKLYEQALAVSAREVIANAAERQQQLAGPAIGEAIRQQQQQLIEAHWRDIDAAK</sequence>
<dbReference type="AlphaFoldDB" id="A0A432XE75"/>
<dbReference type="InterPro" id="IPR050124">
    <property type="entry name" value="tRNA_CCA-adding_enzyme"/>
</dbReference>
<dbReference type="STRING" id="519452.SAMN04488139_1803"/>
<dbReference type="InterPro" id="IPR043519">
    <property type="entry name" value="NT_sf"/>
</dbReference>
<keyword evidence="7" id="KW-0692">RNA repair</keyword>
<evidence type="ECO:0000259" key="12">
    <source>
        <dbReference type="Pfam" id="PF01743"/>
    </source>
</evidence>
<evidence type="ECO:0000259" key="13">
    <source>
        <dbReference type="Pfam" id="PF12627"/>
    </source>
</evidence>
<dbReference type="GO" id="GO:0046872">
    <property type="term" value="F:metal ion binding"/>
    <property type="evidence" value="ECO:0007669"/>
    <property type="project" value="UniProtKB-KW"/>
</dbReference>
<evidence type="ECO:0000313" key="14">
    <source>
        <dbReference type="EMBL" id="RUO47033.1"/>
    </source>
</evidence>
<evidence type="ECO:0000256" key="4">
    <source>
        <dbReference type="ARBA" id="ARBA00022695"/>
    </source>
</evidence>
<feature type="domain" description="tRNA nucleotidyltransferase/poly(A) polymerase RNA and SrmB- binding" evidence="13">
    <location>
        <begin position="149"/>
        <end position="207"/>
    </location>
</feature>
<dbReference type="Proteomes" id="UP000286985">
    <property type="component" value="Unassembled WGS sequence"/>
</dbReference>
<dbReference type="GO" id="GO:0001680">
    <property type="term" value="P:tRNA 3'-terminal CCA addition"/>
    <property type="evidence" value="ECO:0007669"/>
    <property type="project" value="InterPro"/>
</dbReference>
<protein>
    <recommendedName>
        <fullName evidence="16">tRNA nucleotidyltransferase</fullName>
    </recommendedName>
</protein>
<dbReference type="RefSeq" id="WP_092840727.1">
    <property type="nucleotide sequence ID" value="NZ_FPCF01000004.1"/>
</dbReference>
<dbReference type="EMBL" id="PIPU01000005">
    <property type="protein sequence ID" value="RUO47033.1"/>
    <property type="molecule type" value="Genomic_DNA"/>
</dbReference>
<evidence type="ECO:0000256" key="9">
    <source>
        <dbReference type="ARBA" id="ARBA00022842"/>
    </source>
</evidence>
<dbReference type="Gene3D" id="3.30.460.10">
    <property type="entry name" value="Beta Polymerase, domain 2"/>
    <property type="match status" value="1"/>
</dbReference>
<comment type="caution">
    <text evidence="14">The sequence shown here is derived from an EMBL/GenBank/DDBJ whole genome shotgun (WGS) entry which is preliminary data.</text>
</comment>
<dbReference type="PANTHER" id="PTHR47545">
    <property type="entry name" value="MULTIFUNCTIONAL CCA PROTEIN"/>
    <property type="match status" value="1"/>
</dbReference>
<keyword evidence="4" id="KW-0548">Nucleotidyltransferase</keyword>
<proteinExistence type="inferred from homology"/>
<evidence type="ECO:0000256" key="8">
    <source>
        <dbReference type="ARBA" id="ARBA00022840"/>
    </source>
</evidence>
<evidence type="ECO:0000256" key="11">
    <source>
        <dbReference type="RuleBase" id="RU003953"/>
    </source>
</evidence>
<reference evidence="15" key="1">
    <citation type="journal article" date="2018" name="Front. Microbiol.">
        <title>Genome-Based Analysis Reveals the Taxonomy and Diversity of the Family Idiomarinaceae.</title>
        <authorList>
            <person name="Liu Y."/>
            <person name="Lai Q."/>
            <person name="Shao Z."/>
        </authorList>
    </citation>
    <scope>NUCLEOTIDE SEQUENCE [LARGE SCALE GENOMIC DNA]</scope>
    <source>
        <strain evidence="15">908033</strain>
    </source>
</reference>
<dbReference type="OrthoDB" id="9805698at2"/>
<dbReference type="InterPro" id="IPR002646">
    <property type="entry name" value="PolA_pol_head_dom"/>
</dbReference>
<keyword evidence="10 11" id="KW-0694">RNA-binding</keyword>
<evidence type="ECO:0000256" key="5">
    <source>
        <dbReference type="ARBA" id="ARBA00022723"/>
    </source>
</evidence>
<keyword evidence="5" id="KW-0479">Metal-binding</keyword>
<dbReference type="GO" id="GO:0005524">
    <property type="term" value="F:ATP binding"/>
    <property type="evidence" value="ECO:0007669"/>
    <property type="project" value="UniProtKB-KW"/>
</dbReference>
<dbReference type="InterPro" id="IPR012006">
    <property type="entry name" value="CCA_bact"/>
</dbReference>
<dbReference type="Pfam" id="PF12627">
    <property type="entry name" value="PolyA_pol_RNAbd"/>
    <property type="match status" value="1"/>
</dbReference>
<dbReference type="CDD" id="cd05398">
    <property type="entry name" value="NT_ClassII-CCAase"/>
    <property type="match status" value="1"/>
</dbReference>
<evidence type="ECO:0000313" key="15">
    <source>
        <dbReference type="Proteomes" id="UP000286985"/>
    </source>
</evidence>
<dbReference type="GO" id="GO:0003723">
    <property type="term" value="F:RNA binding"/>
    <property type="evidence" value="ECO:0007669"/>
    <property type="project" value="UniProtKB-KW"/>
</dbReference>
<evidence type="ECO:0000256" key="6">
    <source>
        <dbReference type="ARBA" id="ARBA00022741"/>
    </source>
</evidence>
<dbReference type="Pfam" id="PF01743">
    <property type="entry name" value="PolyA_pol"/>
    <property type="match status" value="1"/>
</dbReference>
<organism evidence="14 15">
    <name type="scientific">Pseudidiomarina donghaiensis</name>
    <dbReference type="NCBI Taxonomy" id="519452"/>
    <lineage>
        <taxon>Bacteria</taxon>
        <taxon>Pseudomonadati</taxon>
        <taxon>Pseudomonadota</taxon>
        <taxon>Gammaproteobacteria</taxon>
        <taxon>Alteromonadales</taxon>
        <taxon>Idiomarinaceae</taxon>
        <taxon>Pseudidiomarina</taxon>
    </lineage>
</organism>
<comment type="cofactor">
    <cofactor evidence="1">
        <name>Mg(2+)</name>
        <dbReference type="ChEBI" id="CHEBI:18420"/>
    </cofactor>
</comment>
<comment type="similarity">
    <text evidence="11">Belongs to the tRNA nucleotidyltransferase/poly(A) polymerase family.</text>
</comment>
<dbReference type="InterPro" id="IPR032828">
    <property type="entry name" value="PolyA_RNA-bd"/>
</dbReference>
<evidence type="ECO:0000256" key="10">
    <source>
        <dbReference type="ARBA" id="ARBA00022884"/>
    </source>
</evidence>
<gene>
    <name evidence="14" type="ORF">CWE24_09895</name>
</gene>
<dbReference type="SUPFAM" id="SSF81891">
    <property type="entry name" value="Poly A polymerase C-terminal region-like"/>
    <property type="match status" value="1"/>
</dbReference>
<dbReference type="GO" id="GO:0004810">
    <property type="term" value="F:CCA tRNA nucleotidyltransferase activity"/>
    <property type="evidence" value="ECO:0007669"/>
    <property type="project" value="InterPro"/>
</dbReference>
<evidence type="ECO:0000256" key="7">
    <source>
        <dbReference type="ARBA" id="ARBA00022800"/>
    </source>
</evidence>
<accession>A0A432XE75</accession>
<evidence type="ECO:0000256" key="3">
    <source>
        <dbReference type="ARBA" id="ARBA00022694"/>
    </source>
</evidence>
<dbReference type="PANTHER" id="PTHR47545:SF1">
    <property type="entry name" value="MULTIFUNCTIONAL CCA PROTEIN"/>
    <property type="match status" value="1"/>
</dbReference>
<dbReference type="PIRSF" id="PIRSF000813">
    <property type="entry name" value="CCA_bact"/>
    <property type="match status" value="1"/>
</dbReference>
<keyword evidence="3" id="KW-0819">tRNA processing</keyword>
<evidence type="ECO:0008006" key="16">
    <source>
        <dbReference type="Google" id="ProtNLM"/>
    </source>
</evidence>
<keyword evidence="6" id="KW-0547">Nucleotide-binding</keyword>
<keyword evidence="15" id="KW-1185">Reference proteome</keyword>
<dbReference type="Gene3D" id="1.10.3090.10">
    <property type="entry name" value="cca-adding enzyme, domain 2"/>
    <property type="match status" value="1"/>
</dbReference>
<keyword evidence="8" id="KW-0067">ATP-binding</keyword>
<dbReference type="GO" id="GO:0042245">
    <property type="term" value="P:RNA repair"/>
    <property type="evidence" value="ECO:0007669"/>
    <property type="project" value="UniProtKB-KW"/>
</dbReference>
<keyword evidence="2 11" id="KW-0808">Transferase</keyword>